<evidence type="ECO:0000256" key="5">
    <source>
        <dbReference type="ARBA" id="ARBA00022741"/>
    </source>
</evidence>
<dbReference type="Gene3D" id="2.40.50.910">
    <property type="entry name" value="Type VII secretion system EccB, repeat 3 domain"/>
    <property type="match status" value="1"/>
</dbReference>
<keyword evidence="13" id="KW-1185">Reference proteome</keyword>
<evidence type="ECO:0000313" key="13">
    <source>
        <dbReference type="Proteomes" id="UP000656881"/>
    </source>
</evidence>
<sequence length="527" mass="56339">MASRRDELNAYTFAKRRTLAAFIQPTPSGSEETAPRPLRGVLPGLIVGVIVLAVFGAWGMLKPAAKPGWDTPKEHVIIASDSTTRYVVLKTDGKRQLHPVLNMASAKLLLDADKGGVVNVDESILDKGDIPHGATIGIPYAPDRLPSPSEAGATKRWAVCERPGKGGRVIQKAVFVLAERERDKTDGRERLRGGELLYVVSPDGTRYVVDAQGRSYRITSRDEHLLSAVVGSDREPQRVSRQWLDTLHRGDRITFPEIDGKPGADAHVAGLRDEAANRIGMVLRAPDGAGMQHYVVLRGRIAPVSDFTAKLLLGSPELVGTGQRGQARDLSTGAFSPGSTWFAGKRTWPTEFPKVVNETAKASTESSAGTASASGTSVASGAASGRNTVCSVLRDVDDNSRTQLSTWAGEDFPATLPTGSSSAYVTPGSGQFYRQFTGSDTKVGSVFLVTDTGLRYAMQSNSDSATDDAGIGMSPKQRKQQQQEARQAQTRLGYADVDEGLIPLAWSTFLPTGPRLSTAAARQPQGS</sequence>
<name>A0ABQ2MRC6_9ACTN</name>
<dbReference type="EMBL" id="BMNG01000019">
    <property type="protein sequence ID" value="GGO56408.1"/>
    <property type="molecule type" value="Genomic_DNA"/>
</dbReference>
<accession>A0ABQ2MRC6</accession>
<feature type="region of interest" description="Disordered" evidence="10">
    <location>
        <begin position="460"/>
        <end position="491"/>
    </location>
</feature>
<keyword evidence="6" id="KW-0378">Hydrolase</keyword>
<dbReference type="InterPro" id="IPR007795">
    <property type="entry name" value="T7SS_EccB"/>
</dbReference>
<evidence type="ECO:0000256" key="11">
    <source>
        <dbReference type="SAM" id="Phobius"/>
    </source>
</evidence>
<gene>
    <name evidence="12" type="ORF">GCM10012286_70810</name>
</gene>
<dbReference type="InterPro" id="IPR044857">
    <property type="entry name" value="T7SS_EccB_R1"/>
</dbReference>
<protein>
    <submittedName>
        <fullName evidence="12">Type VII secretion protein EccB</fullName>
    </submittedName>
</protein>
<evidence type="ECO:0000256" key="1">
    <source>
        <dbReference type="ARBA" id="ARBA00004162"/>
    </source>
</evidence>
<keyword evidence="3" id="KW-1003">Cell membrane</keyword>
<dbReference type="NCBIfam" id="TIGR03919">
    <property type="entry name" value="T7SS_EccB"/>
    <property type="match status" value="1"/>
</dbReference>
<comment type="subcellular location">
    <subcellularLocation>
        <location evidence="1">Cell membrane</location>
        <topology evidence="1">Single-pass membrane protein</topology>
    </subcellularLocation>
</comment>
<dbReference type="PANTHER" id="PTHR40765:SF2">
    <property type="entry name" value="ESX-2 SECRETION SYSTEM ATPASE ECCB2"/>
    <property type="match status" value="1"/>
</dbReference>
<dbReference type="Gene3D" id="3.30.2390.20">
    <property type="entry name" value="Type VII secretion system EccB, repeat 1 domain"/>
    <property type="match status" value="1"/>
</dbReference>
<evidence type="ECO:0000256" key="4">
    <source>
        <dbReference type="ARBA" id="ARBA00022692"/>
    </source>
</evidence>
<dbReference type="InterPro" id="IPR042485">
    <property type="entry name" value="T7SS_EccB_R3"/>
</dbReference>
<evidence type="ECO:0000256" key="9">
    <source>
        <dbReference type="ARBA" id="ARBA00023136"/>
    </source>
</evidence>
<comment type="similarity">
    <text evidence="2">Belongs to the EccB family.</text>
</comment>
<evidence type="ECO:0000256" key="3">
    <source>
        <dbReference type="ARBA" id="ARBA00022475"/>
    </source>
</evidence>
<evidence type="ECO:0000256" key="6">
    <source>
        <dbReference type="ARBA" id="ARBA00022801"/>
    </source>
</evidence>
<keyword evidence="8 11" id="KW-1133">Transmembrane helix</keyword>
<organism evidence="12 13">
    <name type="scientific">Streptomyces lasiicapitis</name>
    <dbReference type="NCBI Taxonomy" id="1923961"/>
    <lineage>
        <taxon>Bacteria</taxon>
        <taxon>Bacillati</taxon>
        <taxon>Actinomycetota</taxon>
        <taxon>Actinomycetes</taxon>
        <taxon>Kitasatosporales</taxon>
        <taxon>Streptomycetaceae</taxon>
        <taxon>Streptomyces</taxon>
    </lineage>
</organism>
<evidence type="ECO:0000313" key="12">
    <source>
        <dbReference type="EMBL" id="GGO56408.1"/>
    </source>
</evidence>
<feature type="region of interest" description="Disordered" evidence="10">
    <location>
        <begin position="363"/>
        <end position="382"/>
    </location>
</feature>
<evidence type="ECO:0000256" key="10">
    <source>
        <dbReference type="SAM" id="MobiDB-lite"/>
    </source>
</evidence>
<proteinExistence type="inferred from homology"/>
<keyword evidence="5" id="KW-0547">Nucleotide-binding</keyword>
<dbReference type="Proteomes" id="UP000656881">
    <property type="component" value="Unassembled WGS sequence"/>
</dbReference>
<evidence type="ECO:0000256" key="2">
    <source>
        <dbReference type="ARBA" id="ARBA00008149"/>
    </source>
</evidence>
<comment type="caution">
    <text evidence="12">The sequence shown here is derived from an EMBL/GenBank/DDBJ whole genome shotgun (WGS) entry which is preliminary data.</text>
</comment>
<reference evidence="13" key="1">
    <citation type="journal article" date="2019" name="Int. J. Syst. Evol. Microbiol.">
        <title>The Global Catalogue of Microorganisms (GCM) 10K type strain sequencing project: providing services to taxonomists for standard genome sequencing and annotation.</title>
        <authorList>
            <consortium name="The Broad Institute Genomics Platform"/>
            <consortium name="The Broad Institute Genome Sequencing Center for Infectious Disease"/>
            <person name="Wu L."/>
            <person name="Ma J."/>
        </authorList>
    </citation>
    <scope>NUCLEOTIDE SEQUENCE [LARGE SCALE GENOMIC DNA]</scope>
    <source>
        <strain evidence="13">CGMCC 4.7349</strain>
    </source>
</reference>
<dbReference type="RefSeq" id="WP_189177042.1">
    <property type="nucleotide sequence ID" value="NZ_BMNG01000019.1"/>
</dbReference>
<keyword evidence="4 11" id="KW-0812">Transmembrane</keyword>
<keyword evidence="9 11" id="KW-0472">Membrane</keyword>
<feature type="compositionally biased region" description="Low complexity" evidence="10">
    <location>
        <begin position="480"/>
        <end position="489"/>
    </location>
</feature>
<dbReference type="PANTHER" id="PTHR40765">
    <property type="entry name" value="ESX-2 SECRETION SYSTEM ATPASE ECCB2"/>
    <property type="match status" value="1"/>
</dbReference>
<evidence type="ECO:0000256" key="8">
    <source>
        <dbReference type="ARBA" id="ARBA00022989"/>
    </source>
</evidence>
<evidence type="ECO:0000256" key="7">
    <source>
        <dbReference type="ARBA" id="ARBA00022840"/>
    </source>
</evidence>
<feature type="transmembrane region" description="Helical" evidence="11">
    <location>
        <begin position="41"/>
        <end position="61"/>
    </location>
</feature>
<dbReference type="Pfam" id="PF05108">
    <property type="entry name" value="T7SS_ESX1_EccB"/>
    <property type="match status" value="1"/>
</dbReference>
<keyword evidence="7" id="KW-0067">ATP-binding</keyword>